<protein>
    <submittedName>
        <fullName evidence="4">Mycofactocin-coupled SDR family oxidoreductase</fullName>
    </submittedName>
</protein>
<dbReference type="Pfam" id="PF13561">
    <property type="entry name" value="adh_short_C2"/>
    <property type="match status" value="1"/>
</dbReference>
<dbReference type="Gene3D" id="3.40.50.720">
    <property type="entry name" value="NAD(P)-binding Rossmann-like Domain"/>
    <property type="match status" value="1"/>
</dbReference>
<comment type="similarity">
    <text evidence="1">Belongs to the short-chain dehydrogenases/reductases (SDR) family.</text>
</comment>
<dbReference type="PRINTS" id="PR00081">
    <property type="entry name" value="GDHRDH"/>
</dbReference>
<dbReference type="NCBIfam" id="TIGR03971">
    <property type="entry name" value="SDR_subfam_1"/>
    <property type="match status" value="1"/>
</dbReference>
<keyword evidence="2" id="KW-0560">Oxidoreductase</keyword>
<dbReference type="EMBL" id="BAAAQB010000013">
    <property type="protein sequence ID" value="GAA2130602.1"/>
    <property type="molecule type" value="Genomic_DNA"/>
</dbReference>
<dbReference type="SUPFAM" id="SSF51735">
    <property type="entry name" value="NAD(P)-binding Rossmann-fold domains"/>
    <property type="match status" value="1"/>
</dbReference>
<name>A0ABN2YQ43_9MICC</name>
<gene>
    <name evidence="4" type="ORF">GCM10009825_11680</name>
</gene>
<evidence type="ECO:0000256" key="2">
    <source>
        <dbReference type="ARBA" id="ARBA00023002"/>
    </source>
</evidence>
<evidence type="ECO:0000313" key="4">
    <source>
        <dbReference type="EMBL" id="GAA2130602.1"/>
    </source>
</evidence>
<reference evidence="4 5" key="1">
    <citation type="journal article" date="2019" name="Int. J. Syst. Evol. Microbiol.">
        <title>The Global Catalogue of Microorganisms (GCM) 10K type strain sequencing project: providing services to taxonomists for standard genome sequencing and annotation.</title>
        <authorList>
            <consortium name="The Broad Institute Genomics Platform"/>
            <consortium name="The Broad Institute Genome Sequencing Center for Infectious Disease"/>
            <person name="Wu L."/>
            <person name="Ma J."/>
        </authorList>
    </citation>
    <scope>NUCLEOTIDE SEQUENCE [LARGE SCALE GENOMIC DNA]</scope>
    <source>
        <strain evidence="4 5">JCM 15921</strain>
    </source>
</reference>
<evidence type="ECO:0000256" key="1">
    <source>
        <dbReference type="ARBA" id="ARBA00006484"/>
    </source>
</evidence>
<evidence type="ECO:0000313" key="5">
    <source>
        <dbReference type="Proteomes" id="UP001500102"/>
    </source>
</evidence>
<dbReference type="InterPro" id="IPR002347">
    <property type="entry name" value="SDR_fam"/>
</dbReference>
<accession>A0ABN2YQ43</accession>
<keyword evidence="3" id="KW-0520">NAD</keyword>
<organism evidence="4 5">
    <name type="scientific">Arthrobacter humicola</name>
    <dbReference type="NCBI Taxonomy" id="409291"/>
    <lineage>
        <taxon>Bacteria</taxon>
        <taxon>Bacillati</taxon>
        <taxon>Actinomycetota</taxon>
        <taxon>Actinomycetes</taxon>
        <taxon>Micrococcales</taxon>
        <taxon>Micrococcaceae</taxon>
        <taxon>Arthrobacter</taxon>
    </lineage>
</organism>
<dbReference type="PANTHER" id="PTHR24321:SF8">
    <property type="entry name" value="ESTRADIOL 17-BETA-DEHYDROGENASE 8-RELATED"/>
    <property type="match status" value="1"/>
</dbReference>
<evidence type="ECO:0000256" key="3">
    <source>
        <dbReference type="ARBA" id="ARBA00023027"/>
    </source>
</evidence>
<dbReference type="PROSITE" id="PS00061">
    <property type="entry name" value="ADH_SHORT"/>
    <property type="match status" value="1"/>
</dbReference>
<dbReference type="CDD" id="cd05233">
    <property type="entry name" value="SDR_c"/>
    <property type="match status" value="1"/>
</dbReference>
<dbReference type="PANTHER" id="PTHR24321">
    <property type="entry name" value="DEHYDROGENASES, SHORT CHAIN"/>
    <property type="match status" value="1"/>
</dbReference>
<dbReference type="Proteomes" id="UP001500102">
    <property type="component" value="Unassembled WGS sequence"/>
</dbReference>
<proteinExistence type="inferred from homology"/>
<dbReference type="InterPro" id="IPR036291">
    <property type="entry name" value="NAD(P)-bd_dom_sf"/>
</dbReference>
<dbReference type="InterPro" id="IPR020904">
    <property type="entry name" value="Sc_DH/Rdtase_CS"/>
</dbReference>
<dbReference type="InterPro" id="IPR023985">
    <property type="entry name" value="SDR_subfam_1"/>
</dbReference>
<comment type="caution">
    <text evidence="4">The sequence shown here is derived from an EMBL/GenBank/DDBJ whole genome shotgun (WGS) entry which is preliminary data.</text>
</comment>
<dbReference type="PRINTS" id="PR00080">
    <property type="entry name" value="SDRFAMILY"/>
</dbReference>
<keyword evidence="5" id="KW-1185">Reference proteome</keyword>
<sequence length="285" mass="30319">MHHDLSAGPVDPSAPPRFAGKVAFVTGGARGQGRSHALRLAREGADIALVDLGSAGQVNDPDYNTATSADLKQTREDVLALGRRCVSFEVDVRDYDRLAWAAGDTAARLGGLDFVIANAGITDGFHRTWELPVENWQTMIDINLTGVFYTCKATVPHLIERGAGSALVLISSGVGLKAVPQLAHYVAAKMALRGLSTSLAQELGEYGIRCNTVLPGGINTEMTTAMVELNHIPREQLLAGFRAGQLINTDLEVADTTAAVLWLLSDEARLVTGLEMTVDAGESKK</sequence>